<dbReference type="Pfam" id="PF01263">
    <property type="entry name" value="Aldose_epim"/>
    <property type="match status" value="1"/>
</dbReference>
<dbReference type="InterPro" id="IPR008183">
    <property type="entry name" value="Aldose_1/G6P_1-epimerase"/>
</dbReference>
<dbReference type="GO" id="GO:0033499">
    <property type="term" value="P:galactose catabolic process via UDP-galactose, Leloir pathway"/>
    <property type="evidence" value="ECO:0007669"/>
    <property type="project" value="TreeGrafter"/>
</dbReference>
<keyword evidence="10" id="KW-0732">Signal</keyword>
<organism evidence="11 12">
    <name type="scientific">Actinocatenispora sera</name>
    <dbReference type="NCBI Taxonomy" id="390989"/>
    <lineage>
        <taxon>Bacteria</taxon>
        <taxon>Bacillati</taxon>
        <taxon>Actinomycetota</taxon>
        <taxon>Actinomycetes</taxon>
        <taxon>Micromonosporales</taxon>
        <taxon>Micromonosporaceae</taxon>
        <taxon>Actinocatenispora</taxon>
    </lineage>
</organism>
<dbReference type="AlphaFoldDB" id="A0A810LA77"/>
<evidence type="ECO:0000313" key="11">
    <source>
        <dbReference type="EMBL" id="BCJ32209.1"/>
    </source>
</evidence>
<dbReference type="GO" id="GO:0005737">
    <property type="term" value="C:cytoplasm"/>
    <property type="evidence" value="ECO:0007669"/>
    <property type="project" value="TreeGrafter"/>
</dbReference>
<dbReference type="EMBL" id="AP023354">
    <property type="protein sequence ID" value="BCJ32209.1"/>
    <property type="molecule type" value="Genomic_DNA"/>
</dbReference>
<keyword evidence="3 5" id="KW-0413">Isomerase</keyword>
<evidence type="ECO:0000256" key="3">
    <source>
        <dbReference type="ARBA" id="ARBA00023235"/>
    </source>
</evidence>
<evidence type="ECO:0000313" key="12">
    <source>
        <dbReference type="Proteomes" id="UP000680750"/>
    </source>
</evidence>
<dbReference type="GO" id="GO:0030246">
    <property type="term" value="F:carbohydrate binding"/>
    <property type="evidence" value="ECO:0007669"/>
    <property type="project" value="InterPro"/>
</dbReference>
<comment type="pathway">
    <text evidence="1 5">Carbohydrate metabolism; hexose metabolism.</text>
</comment>
<dbReference type="UniPathway" id="UPA00242"/>
<dbReference type="InterPro" id="IPR015443">
    <property type="entry name" value="Aldose_1-epimerase"/>
</dbReference>
<feature type="active site" description="Proton donor" evidence="6">
    <location>
        <position position="234"/>
    </location>
</feature>
<dbReference type="Proteomes" id="UP000680750">
    <property type="component" value="Chromosome"/>
</dbReference>
<comment type="similarity">
    <text evidence="2 5">Belongs to the aldose epimerase family.</text>
</comment>
<sequence>MAVPVSRRTVLRSAGALGGGALAAGALAGTGADADPAAASAAAAPQPVTSEPDALSIRTDPFGTMPDGTPVTRYTLGSEHGVQVQLLDYGATVHRVLTPDRRGHRANVALGLSTLDEYRTKSPYFGAIVGRYANRIAKGRFTLDGHTYQIPVNDGENALHGGPVGFDKHVWDAEIERRHGRVGVRFRFVSPDGDMGFPGTLTTIVTYTLTARGELIIDYHATTDKATVVNLSNHTYWNLGGEGTGSVYDHLLWIDADRYTAVDGEAIPLGTLPNVHATPFDFRRPTAIGARIRAGDQQLINVKGYDHNWVLNGSGQRRIATVYHPTSGRHLAFTTDQPGLQFYAGDQLDGTLVGIGGNTYRQSDTLVLETQHFPDSPNQPDFPSTVLRPGQVFRTATTIDFGVARAD</sequence>
<dbReference type="GO" id="GO:0004034">
    <property type="term" value="F:aldose 1-epimerase activity"/>
    <property type="evidence" value="ECO:0007669"/>
    <property type="project" value="UniProtKB-EC"/>
</dbReference>
<gene>
    <name evidence="11" type="ORF">Asera_63170</name>
</gene>
<dbReference type="Gene3D" id="2.70.98.10">
    <property type="match status" value="1"/>
</dbReference>
<dbReference type="EC" id="5.1.3.3" evidence="5"/>
<feature type="signal peptide" evidence="10">
    <location>
        <begin position="1"/>
        <end position="28"/>
    </location>
</feature>
<evidence type="ECO:0000256" key="4">
    <source>
        <dbReference type="ARBA" id="ARBA00023277"/>
    </source>
</evidence>
<feature type="binding site" evidence="8">
    <location>
        <begin position="234"/>
        <end position="236"/>
    </location>
    <ligand>
        <name>beta-D-galactose</name>
        <dbReference type="ChEBI" id="CHEBI:27667"/>
    </ligand>
</feature>
<evidence type="ECO:0000256" key="1">
    <source>
        <dbReference type="ARBA" id="ARBA00005028"/>
    </source>
</evidence>
<feature type="active site" description="Proton acceptor" evidence="6">
    <location>
        <position position="369"/>
    </location>
</feature>
<comment type="catalytic activity">
    <reaction evidence="5">
        <text>alpha-D-glucose = beta-D-glucose</text>
        <dbReference type="Rhea" id="RHEA:10264"/>
        <dbReference type="ChEBI" id="CHEBI:15903"/>
        <dbReference type="ChEBI" id="CHEBI:17925"/>
        <dbReference type="EC" id="5.1.3.3"/>
    </reaction>
</comment>
<accession>A0A810LA77</accession>
<evidence type="ECO:0000256" key="2">
    <source>
        <dbReference type="ARBA" id="ARBA00006206"/>
    </source>
</evidence>
<evidence type="ECO:0000256" key="8">
    <source>
        <dbReference type="PIRSR" id="PIRSR005096-3"/>
    </source>
</evidence>
<proteinExistence type="inferred from homology"/>
<feature type="binding site" evidence="7">
    <location>
        <position position="306"/>
    </location>
    <ligand>
        <name>beta-D-galactose</name>
        <dbReference type="ChEBI" id="CHEBI:27667"/>
    </ligand>
</feature>
<dbReference type="RefSeq" id="WP_030447205.1">
    <property type="nucleotide sequence ID" value="NZ_AP023354.1"/>
</dbReference>
<dbReference type="OrthoDB" id="9779408at2"/>
<dbReference type="InterPro" id="IPR006311">
    <property type="entry name" value="TAT_signal"/>
</dbReference>
<dbReference type="PIRSF" id="PIRSF005096">
    <property type="entry name" value="GALM"/>
    <property type="match status" value="1"/>
</dbReference>
<dbReference type="GO" id="GO:0006006">
    <property type="term" value="P:glucose metabolic process"/>
    <property type="evidence" value="ECO:0007669"/>
    <property type="project" value="TreeGrafter"/>
</dbReference>
<feature type="binding site" evidence="8">
    <location>
        <begin position="134"/>
        <end position="135"/>
    </location>
    <ligand>
        <name>beta-D-galactose</name>
        <dbReference type="ChEBI" id="CHEBI:27667"/>
    </ligand>
</feature>
<dbReference type="PANTHER" id="PTHR10091">
    <property type="entry name" value="ALDOSE-1-EPIMERASE"/>
    <property type="match status" value="1"/>
</dbReference>
<evidence type="ECO:0000256" key="5">
    <source>
        <dbReference type="PIRNR" id="PIRNR005096"/>
    </source>
</evidence>
<dbReference type="InterPro" id="IPR014718">
    <property type="entry name" value="GH-type_carb-bd"/>
</dbReference>
<dbReference type="InterPro" id="IPR011013">
    <property type="entry name" value="Gal_mutarotase_sf_dom"/>
</dbReference>
<evidence type="ECO:0000256" key="10">
    <source>
        <dbReference type="SAM" id="SignalP"/>
    </source>
</evidence>
<reference evidence="11" key="1">
    <citation type="submission" date="2020-08" db="EMBL/GenBank/DDBJ databases">
        <title>Whole genome shotgun sequence of Actinocatenispora sera NBRC 101916.</title>
        <authorList>
            <person name="Komaki H."/>
            <person name="Tamura T."/>
        </authorList>
    </citation>
    <scope>NUCLEOTIDE SEQUENCE</scope>
    <source>
        <strain evidence="11">NBRC 101916</strain>
    </source>
</reference>
<evidence type="ECO:0000256" key="7">
    <source>
        <dbReference type="PIRSR" id="PIRSR005096-2"/>
    </source>
</evidence>
<dbReference type="InterPro" id="IPR047215">
    <property type="entry name" value="Galactose_mutarotase-like"/>
</dbReference>
<dbReference type="CDD" id="cd09019">
    <property type="entry name" value="galactose_mutarotase_like"/>
    <property type="match status" value="1"/>
</dbReference>
<protein>
    <recommendedName>
        <fullName evidence="5">Aldose 1-epimerase</fullName>
        <ecNumber evidence="5">5.1.3.3</ecNumber>
    </recommendedName>
</protein>
<evidence type="ECO:0000256" key="9">
    <source>
        <dbReference type="SAM" id="MobiDB-lite"/>
    </source>
</evidence>
<dbReference type="KEGG" id="aser:Asera_63170"/>
<feature type="region of interest" description="Disordered" evidence="9">
    <location>
        <begin position="38"/>
        <end position="66"/>
    </location>
</feature>
<evidence type="ECO:0000256" key="6">
    <source>
        <dbReference type="PIRSR" id="PIRSR005096-1"/>
    </source>
</evidence>
<keyword evidence="12" id="KW-1185">Reference proteome</keyword>
<dbReference type="PROSITE" id="PS51318">
    <property type="entry name" value="TAT"/>
    <property type="match status" value="1"/>
</dbReference>
<name>A0A810LA77_9ACTN</name>
<dbReference type="NCBIfam" id="NF008277">
    <property type="entry name" value="PRK11055.1"/>
    <property type="match status" value="1"/>
</dbReference>
<dbReference type="PANTHER" id="PTHR10091:SF0">
    <property type="entry name" value="GALACTOSE MUTAROTASE"/>
    <property type="match status" value="1"/>
</dbReference>
<dbReference type="SUPFAM" id="SSF74650">
    <property type="entry name" value="Galactose mutarotase-like"/>
    <property type="match status" value="1"/>
</dbReference>
<feature type="chain" id="PRO_5039350277" description="Aldose 1-epimerase" evidence="10">
    <location>
        <begin position="29"/>
        <end position="407"/>
    </location>
</feature>
<keyword evidence="4 5" id="KW-0119">Carbohydrate metabolism</keyword>